<comment type="similarity">
    <text evidence="1">Belongs to the proline racemase family.</text>
</comment>
<evidence type="ECO:0000313" key="6">
    <source>
        <dbReference type="Proteomes" id="UP000004622"/>
    </source>
</evidence>
<evidence type="ECO:0000256" key="1">
    <source>
        <dbReference type="ARBA" id="ARBA00007529"/>
    </source>
</evidence>
<dbReference type="InterPro" id="IPR008794">
    <property type="entry name" value="Pro_racemase_fam"/>
</dbReference>
<organism evidence="5 6">
    <name type="scientific">Nitratireductor aquibiodomus RA22</name>
    <dbReference type="NCBI Taxonomy" id="1189611"/>
    <lineage>
        <taxon>Bacteria</taxon>
        <taxon>Pseudomonadati</taxon>
        <taxon>Pseudomonadota</taxon>
        <taxon>Alphaproteobacteria</taxon>
        <taxon>Hyphomicrobiales</taxon>
        <taxon>Phyllobacteriaceae</taxon>
        <taxon>Nitratireductor</taxon>
    </lineage>
</organism>
<dbReference type="Pfam" id="PF05544">
    <property type="entry name" value="Pro_racemase"/>
    <property type="match status" value="1"/>
</dbReference>
<dbReference type="GO" id="GO:0047580">
    <property type="term" value="F:4-hydroxyproline epimerase activity"/>
    <property type="evidence" value="ECO:0007669"/>
    <property type="project" value="UniProtKB-EC"/>
</dbReference>
<proteinExistence type="inferred from homology"/>
<dbReference type="PATRIC" id="fig|1189611.3.peg.4725"/>
<evidence type="ECO:0000256" key="3">
    <source>
        <dbReference type="ARBA" id="ARBA00035826"/>
    </source>
</evidence>
<reference evidence="5 6" key="1">
    <citation type="journal article" date="2012" name="J. Bacteriol.">
        <title>Genome Sequence of Nitratireductor aquibiodomus Strain RA22.</title>
        <authorList>
            <person name="Singh A."/>
            <person name="Jangir P.K."/>
            <person name="Kumari C."/>
            <person name="Sharma R."/>
        </authorList>
    </citation>
    <scope>NUCLEOTIDE SEQUENCE [LARGE SCALE GENOMIC DNA]</scope>
    <source>
        <strain evidence="5 6">RA22</strain>
    </source>
</reference>
<dbReference type="Gene3D" id="3.10.310.10">
    <property type="entry name" value="Diaminopimelate Epimerase, Chain A, domain 1"/>
    <property type="match status" value="1"/>
</dbReference>
<gene>
    <name evidence="5" type="ORF">A33O_23604</name>
</gene>
<keyword evidence="2" id="KW-0413">Isomerase</keyword>
<name>I5BPW1_9HYPH</name>
<dbReference type="Proteomes" id="UP000004622">
    <property type="component" value="Unassembled WGS sequence"/>
</dbReference>
<protein>
    <recommendedName>
        <fullName evidence="4">4-hydroxyproline epimerase</fullName>
        <ecNumber evidence="4">5.1.1.8</ecNumber>
    </recommendedName>
</protein>
<dbReference type="PANTHER" id="PTHR33442:SF1">
    <property type="entry name" value="TRANS-3-HYDROXY-L-PROLINE DEHYDRATASE"/>
    <property type="match status" value="1"/>
</dbReference>
<evidence type="ECO:0000313" key="5">
    <source>
        <dbReference type="EMBL" id="EIM71613.1"/>
    </source>
</evidence>
<comment type="catalytic activity">
    <reaction evidence="3">
        <text>trans-4-hydroxy-L-proline = cis-4-hydroxy-D-proline</text>
        <dbReference type="Rhea" id="RHEA:21152"/>
        <dbReference type="ChEBI" id="CHEBI:57690"/>
        <dbReference type="ChEBI" id="CHEBI:58375"/>
        <dbReference type="EC" id="5.1.1.8"/>
    </reaction>
</comment>
<evidence type="ECO:0000256" key="2">
    <source>
        <dbReference type="ARBA" id="ARBA00023235"/>
    </source>
</evidence>
<dbReference type="SUPFAM" id="SSF54506">
    <property type="entry name" value="Diaminopimelate epimerase-like"/>
    <property type="match status" value="1"/>
</dbReference>
<sequence>MFYGDKAIDRSPCGTGTSARMAHWHAKGLLKPGDDFVHESIIGSMFEGRVEAETQVAGKPAIVPSVAGWARVTGYNTIMIDDRDPYAHGFVVV</sequence>
<accession>I5BPW1</accession>
<evidence type="ECO:0000256" key="4">
    <source>
        <dbReference type="ARBA" id="ARBA00039135"/>
    </source>
</evidence>
<dbReference type="EC" id="5.1.1.8" evidence="4"/>
<dbReference type="EMBL" id="AJXZ01000081">
    <property type="protein sequence ID" value="EIM71613.1"/>
    <property type="molecule type" value="Genomic_DNA"/>
</dbReference>
<comment type="caution">
    <text evidence="5">The sequence shown here is derived from an EMBL/GenBank/DDBJ whole genome shotgun (WGS) entry which is preliminary data.</text>
</comment>
<dbReference type="PANTHER" id="PTHR33442">
    <property type="entry name" value="TRANS-3-HYDROXY-L-PROLINE DEHYDRATASE"/>
    <property type="match status" value="1"/>
</dbReference>
<dbReference type="AlphaFoldDB" id="I5BPW1"/>